<reference evidence="1 2" key="2">
    <citation type="submission" date="2020-08" db="EMBL/GenBank/DDBJ databases">
        <authorList>
            <person name="Partida-Martinez L."/>
            <person name="Huntemann M."/>
            <person name="Clum A."/>
            <person name="Wang J."/>
            <person name="Palaniappan K."/>
            <person name="Ritter S."/>
            <person name="Chen I.-M."/>
            <person name="Stamatis D."/>
            <person name="Reddy T."/>
            <person name="O'Malley R."/>
            <person name="Daum C."/>
            <person name="Shapiro N."/>
            <person name="Ivanova N."/>
            <person name="Kyrpides N."/>
            <person name="Woyke T."/>
        </authorList>
    </citation>
    <scope>NUCLEOTIDE SEQUENCE [LARGE SCALE GENOMIC DNA]</scope>
    <source>
        <strain evidence="1 2">AS2.23</strain>
    </source>
</reference>
<proteinExistence type="predicted"/>
<evidence type="ECO:0000313" key="1">
    <source>
        <dbReference type="EMBL" id="MBB2902118.1"/>
    </source>
</evidence>
<organism evidence="1 2">
    <name type="scientific">Kineococcus radiotolerans</name>
    <dbReference type="NCBI Taxonomy" id="131568"/>
    <lineage>
        <taxon>Bacteria</taxon>
        <taxon>Bacillati</taxon>
        <taxon>Actinomycetota</taxon>
        <taxon>Actinomycetes</taxon>
        <taxon>Kineosporiales</taxon>
        <taxon>Kineosporiaceae</taxon>
        <taxon>Kineococcus</taxon>
    </lineage>
</organism>
<gene>
    <name evidence="1" type="ORF">FHR75_002933</name>
</gene>
<dbReference type="Proteomes" id="UP000533269">
    <property type="component" value="Unassembled WGS sequence"/>
</dbReference>
<accession>A0A7W4XXN0</accession>
<evidence type="ECO:0000313" key="2">
    <source>
        <dbReference type="Proteomes" id="UP000533269"/>
    </source>
</evidence>
<protein>
    <submittedName>
        <fullName evidence="1">Putative membrane protein</fullName>
    </submittedName>
</protein>
<dbReference type="EMBL" id="JACHVY010000002">
    <property type="protein sequence ID" value="MBB2902118.1"/>
    <property type="molecule type" value="Genomic_DNA"/>
</dbReference>
<sequence length="148" mass="14986">MRPPPAGRARDEGRIALLSLGFGLLALVLVLVVVSASAVHLQRKRLYALADAAAADAADALDGATYYTGDGERLLSDASVRASAQDYLGGHGDLTGVVVAEGTGTPDGRTAVVVLAVEVQPVFAAFVPEAFAGGIGLSATSRAVADLR</sequence>
<dbReference type="RefSeq" id="WP_183391980.1">
    <property type="nucleotide sequence ID" value="NZ_JACHVY010000002.1"/>
</dbReference>
<reference evidence="1 2" key="1">
    <citation type="submission" date="2020-08" db="EMBL/GenBank/DDBJ databases">
        <title>The Agave Microbiome: Exploring the role of microbial communities in plant adaptations to desert environments.</title>
        <authorList>
            <person name="Partida-Martinez L.P."/>
        </authorList>
    </citation>
    <scope>NUCLEOTIDE SEQUENCE [LARGE SCALE GENOMIC DNA]</scope>
    <source>
        <strain evidence="1 2">AS2.23</strain>
    </source>
</reference>
<name>A0A7W4XXN0_KINRA</name>
<comment type="caution">
    <text evidence="1">The sequence shown here is derived from an EMBL/GenBank/DDBJ whole genome shotgun (WGS) entry which is preliminary data.</text>
</comment>
<dbReference type="AlphaFoldDB" id="A0A7W4XXN0"/>